<dbReference type="GO" id="GO:0004222">
    <property type="term" value="F:metalloendopeptidase activity"/>
    <property type="evidence" value="ECO:0007669"/>
    <property type="project" value="TreeGrafter"/>
</dbReference>
<keyword evidence="2" id="KW-0645">Protease</keyword>
<evidence type="ECO:0000256" key="3">
    <source>
        <dbReference type="ARBA" id="ARBA00022723"/>
    </source>
</evidence>
<keyword evidence="5" id="KW-0862">Zinc</keyword>
<dbReference type="PANTHER" id="PTHR21666:SF288">
    <property type="entry name" value="CELL DIVISION PROTEIN YTFB"/>
    <property type="match status" value="1"/>
</dbReference>
<evidence type="ECO:0000256" key="5">
    <source>
        <dbReference type="ARBA" id="ARBA00022833"/>
    </source>
</evidence>
<name>A0A7V7PS30_9HYPH</name>
<dbReference type="Pfam" id="PF01551">
    <property type="entry name" value="Peptidase_M23"/>
    <property type="match status" value="1"/>
</dbReference>
<sequence length="431" mass="45158">MTSASQQIFGRRKAPHTIIFARGETVRHFTVQPWLARTIGLLSAGAAIAVVGSTALLVSGGNWNSFAEDGEPDLATRYELRIATLRSEVDRLTTRGFLDRERVSSKVDVLLDQQAQLSQRYAKLQPLLDRARAAGLIDTPVPVPVPKPNPQQAATPTESAPLAYTDSEGPEALRRFRLVDPTGGRKPASAAAAPGMEAVPLDLLRQVGESIDDAENGQIEGLNLLASRAKAKSDAIGDVLRAEGVGRLKLPVHAAGGEGGPFVPVPPGQRFDAGLLDLAAALDSLQAVRDASAALPLAAPVPSTAISSTFGVREDPFFGRAAMHTGIDFVEQTGTAVKATAPGKVVFAGENAGYGQMVEIDHGNGLSTRYAHMSSIAVEVGQAVVAGTAVGRVGSTGRSTGPHLHYEVRRAGEAIDPSRFLKAGRRISALG</sequence>
<gene>
    <name evidence="9" type="ORF">F6X38_03050</name>
</gene>
<evidence type="ECO:0000313" key="9">
    <source>
        <dbReference type="EMBL" id="KAB0681817.1"/>
    </source>
</evidence>
<dbReference type="FunFam" id="2.70.70.10:FF:000006">
    <property type="entry name" value="M23 family peptidase"/>
    <property type="match status" value="1"/>
</dbReference>
<dbReference type="InterPro" id="IPR016047">
    <property type="entry name" value="M23ase_b-sheet_dom"/>
</dbReference>
<feature type="domain" description="M23ase beta-sheet core" evidence="8">
    <location>
        <begin position="323"/>
        <end position="417"/>
    </location>
</feature>
<organism evidence="9 10">
    <name type="scientific">Plantimonas leprariae</name>
    <dbReference type="NCBI Taxonomy" id="2615207"/>
    <lineage>
        <taxon>Bacteria</taxon>
        <taxon>Pseudomonadati</taxon>
        <taxon>Pseudomonadota</taxon>
        <taxon>Alphaproteobacteria</taxon>
        <taxon>Hyphomicrobiales</taxon>
        <taxon>Aurantimonadaceae</taxon>
        <taxon>Plantimonas</taxon>
    </lineage>
</organism>
<evidence type="ECO:0000256" key="6">
    <source>
        <dbReference type="ARBA" id="ARBA00023049"/>
    </source>
</evidence>
<comment type="cofactor">
    <cofactor evidence="1">
        <name>Zn(2+)</name>
        <dbReference type="ChEBI" id="CHEBI:29105"/>
    </cofactor>
</comment>
<evidence type="ECO:0000256" key="7">
    <source>
        <dbReference type="SAM" id="MobiDB-lite"/>
    </source>
</evidence>
<dbReference type="CDD" id="cd12797">
    <property type="entry name" value="M23_peptidase"/>
    <property type="match status" value="1"/>
</dbReference>
<dbReference type="PANTHER" id="PTHR21666">
    <property type="entry name" value="PEPTIDASE-RELATED"/>
    <property type="match status" value="1"/>
</dbReference>
<dbReference type="GO" id="GO:0046872">
    <property type="term" value="F:metal ion binding"/>
    <property type="evidence" value="ECO:0007669"/>
    <property type="project" value="UniProtKB-KW"/>
</dbReference>
<proteinExistence type="predicted"/>
<evidence type="ECO:0000256" key="1">
    <source>
        <dbReference type="ARBA" id="ARBA00001947"/>
    </source>
</evidence>
<dbReference type="AlphaFoldDB" id="A0A7V7PS30"/>
<dbReference type="InterPro" id="IPR011055">
    <property type="entry name" value="Dup_hybrid_motif"/>
</dbReference>
<protein>
    <submittedName>
        <fullName evidence="9">M23 family metallopeptidase</fullName>
    </submittedName>
</protein>
<evidence type="ECO:0000256" key="2">
    <source>
        <dbReference type="ARBA" id="ARBA00022670"/>
    </source>
</evidence>
<dbReference type="RefSeq" id="WP_150968077.1">
    <property type="nucleotide sequence ID" value="NZ_VZDO01000002.1"/>
</dbReference>
<dbReference type="GO" id="GO:0006508">
    <property type="term" value="P:proteolysis"/>
    <property type="evidence" value="ECO:0007669"/>
    <property type="project" value="UniProtKB-KW"/>
</dbReference>
<dbReference type="Proteomes" id="UP000432089">
    <property type="component" value="Unassembled WGS sequence"/>
</dbReference>
<evidence type="ECO:0000256" key="4">
    <source>
        <dbReference type="ARBA" id="ARBA00022801"/>
    </source>
</evidence>
<evidence type="ECO:0000313" key="10">
    <source>
        <dbReference type="Proteomes" id="UP000432089"/>
    </source>
</evidence>
<accession>A0A7V7PS30</accession>
<evidence type="ECO:0000259" key="8">
    <source>
        <dbReference type="Pfam" id="PF01551"/>
    </source>
</evidence>
<dbReference type="SUPFAM" id="SSF51261">
    <property type="entry name" value="Duplicated hybrid motif"/>
    <property type="match status" value="1"/>
</dbReference>
<dbReference type="EMBL" id="VZDO01000002">
    <property type="protein sequence ID" value="KAB0681817.1"/>
    <property type="molecule type" value="Genomic_DNA"/>
</dbReference>
<feature type="region of interest" description="Disordered" evidence="7">
    <location>
        <begin position="139"/>
        <end position="165"/>
    </location>
</feature>
<reference evidence="9 10" key="1">
    <citation type="submission" date="2019-09" db="EMBL/GenBank/DDBJ databases">
        <title>YIM 132180 draft genome.</title>
        <authorList>
            <person name="Zhang K."/>
        </authorList>
    </citation>
    <scope>NUCLEOTIDE SEQUENCE [LARGE SCALE GENOMIC DNA]</scope>
    <source>
        <strain evidence="9 10">YIM 132180</strain>
    </source>
</reference>
<keyword evidence="6" id="KW-0482">Metalloprotease</keyword>
<dbReference type="Gene3D" id="2.70.70.10">
    <property type="entry name" value="Glucose Permease (Domain IIA)"/>
    <property type="match status" value="1"/>
</dbReference>
<keyword evidence="10" id="KW-1185">Reference proteome</keyword>
<comment type="caution">
    <text evidence="9">The sequence shown here is derived from an EMBL/GenBank/DDBJ whole genome shotgun (WGS) entry which is preliminary data.</text>
</comment>
<keyword evidence="4" id="KW-0378">Hydrolase</keyword>
<keyword evidence="3" id="KW-0479">Metal-binding</keyword>
<dbReference type="InterPro" id="IPR050570">
    <property type="entry name" value="Cell_wall_metabolism_enzyme"/>
</dbReference>